<evidence type="ECO:0000313" key="2">
    <source>
        <dbReference type="EMBL" id="GIM12913.1"/>
    </source>
</evidence>
<comment type="caution">
    <text evidence="2">The sequence shown here is derived from an EMBL/GenBank/DDBJ whole genome shotgun (WGS) entry which is preliminary data.</text>
</comment>
<dbReference type="AlphaFoldDB" id="A0A8J4GTH7"/>
<gene>
    <name evidence="2" type="ORF">Vretimale_16162</name>
</gene>
<protein>
    <submittedName>
        <fullName evidence="2">Uncharacterized protein</fullName>
    </submittedName>
</protein>
<feature type="region of interest" description="Disordered" evidence="1">
    <location>
        <begin position="1"/>
        <end position="20"/>
    </location>
</feature>
<dbReference type="EMBL" id="BNCQ01000046">
    <property type="protein sequence ID" value="GIM12913.1"/>
    <property type="molecule type" value="Genomic_DNA"/>
</dbReference>
<name>A0A8J4GTH7_9CHLO</name>
<organism evidence="2 3">
    <name type="scientific">Volvox reticuliferus</name>
    <dbReference type="NCBI Taxonomy" id="1737510"/>
    <lineage>
        <taxon>Eukaryota</taxon>
        <taxon>Viridiplantae</taxon>
        <taxon>Chlorophyta</taxon>
        <taxon>core chlorophytes</taxon>
        <taxon>Chlorophyceae</taxon>
        <taxon>CS clade</taxon>
        <taxon>Chlamydomonadales</taxon>
        <taxon>Volvocaceae</taxon>
        <taxon>Volvox</taxon>
    </lineage>
</organism>
<accession>A0A8J4GTH7</accession>
<evidence type="ECO:0000256" key="1">
    <source>
        <dbReference type="SAM" id="MobiDB-lite"/>
    </source>
</evidence>
<evidence type="ECO:0000313" key="3">
    <source>
        <dbReference type="Proteomes" id="UP000722791"/>
    </source>
</evidence>
<dbReference type="Proteomes" id="UP000722791">
    <property type="component" value="Unassembled WGS sequence"/>
</dbReference>
<reference evidence="2" key="1">
    <citation type="journal article" date="2021" name="Proc. Natl. Acad. Sci. U.S.A.">
        <title>Three genomes in the algal genus Volvox reveal the fate of a haploid sex-determining region after a transition to homothallism.</title>
        <authorList>
            <person name="Yamamoto K."/>
            <person name="Hamaji T."/>
            <person name="Kawai-Toyooka H."/>
            <person name="Matsuzaki R."/>
            <person name="Takahashi F."/>
            <person name="Nishimura Y."/>
            <person name="Kawachi M."/>
            <person name="Noguchi H."/>
            <person name="Minakuchi Y."/>
            <person name="Umen J.G."/>
            <person name="Toyoda A."/>
            <person name="Nozaki H."/>
        </authorList>
    </citation>
    <scope>NUCLEOTIDE SEQUENCE</scope>
    <source>
        <strain evidence="2">NIES-3785</strain>
    </source>
</reference>
<feature type="region of interest" description="Disordered" evidence="1">
    <location>
        <begin position="50"/>
        <end position="107"/>
    </location>
</feature>
<sequence>QSTGDAPRQKSCGRCRGRAADAAVPASMLVAGGTPNRGCRATGRALVVQDDDGDGSALPLEGQSVLLPRNRGRGGVGRGGGDNHGKGRGGNGSSSSAGGGTRPVKLKSGWAAEREALMAAWGQFGISGLVLAS</sequence>
<feature type="compositionally biased region" description="Gly residues" evidence="1">
    <location>
        <begin position="73"/>
        <end position="101"/>
    </location>
</feature>
<feature type="non-terminal residue" evidence="2">
    <location>
        <position position="1"/>
    </location>
</feature>
<proteinExistence type="predicted"/>